<gene>
    <name evidence="3" type="ORF">HCJ94_17120</name>
</gene>
<reference evidence="3 4" key="1">
    <citation type="submission" date="2020-03" db="EMBL/GenBank/DDBJ databases">
        <title>WGS of actinomycetes isolated from Thailand.</title>
        <authorList>
            <person name="Thawai C."/>
        </authorList>
    </citation>
    <scope>NUCLEOTIDE SEQUENCE [LARGE SCALE GENOMIC DNA]</scope>
    <source>
        <strain evidence="3 4">HSS6-12</strain>
    </source>
</reference>
<comment type="caution">
    <text evidence="3">The sequence shown here is derived from an EMBL/GenBank/DDBJ whole genome shotgun (WGS) entry which is preliminary data.</text>
</comment>
<name>A0ABX0Z723_9ACTN</name>
<evidence type="ECO:0000256" key="1">
    <source>
        <dbReference type="SAM" id="MobiDB-lite"/>
    </source>
</evidence>
<feature type="signal peptide" evidence="2">
    <location>
        <begin position="1"/>
        <end position="27"/>
    </location>
</feature>
<dbReference type="EMBL" id="JAATEO010000017">
    <property type="protein sequence ID" value="NJP33657.1"/>
    <property type="molecule type" value="Genomic_DNA"/>
</dbReference>
<proteinExistence type="predicted"/>
<sequence>MKRMTPMLTLATGTVLAAVLFTMSAQAAPPAPAAGAGQADAAAPPGAGPGAAPDADGAPGSPADDTATPGAQPAATSPAPSAPAVSPAPGAAAVDGTWTGRLDSGATIALTVRQGRAVAYVCDGRSLEIWLRGTATGNELDLSGKDGARLTGTVEGDRVRGEVRVGDKRWAFTATATGGTSPALYRATAQVRDAGVDGGWILLADGTQVGVVTWNGKPVPAPPLDPAFGTTIVNGVTITAVPVFPEAGTGR</sequence>
<keyword evidence="4" id="KW-1185">Reference proteome</keyword>
<accession>A0ABX0Z723</accession>
<organism evidence="3 4">
    <name type="scientific">Micromonospora thermarum</name>
    <dbReference type="NCBI Taxonomy" id="2720024"/>
    <lineage>
        <taxon>Bacteria</taxon>
        <taxon>Bacillati</taxon>
        <taxon>Actinomycetota</taxon>
        <taxon>Actinomycetes</taxon>
        <taxon>Micromonosporales</taxon>
        <taxon>Micromonosporaceae</taxon>
        <taxon>Micromonospora</taxon>
    </lineage>
</organism>
<evidence type="ECO:0000256" key="2">
    <source>
        <dbReference type="SAM" id="SignalP"/>
    </source>
</evidence>
<evidence type="ECO:0008006" key="5">
    <source>
        <dbReference type="Google" id="ProtNLM"/>
    </source>
</evidence>
<dbReference type="RefSeq" id="WP_168002021.1">
    <property type="nucleotide sequence ID" value="NZ_JAATEO010000017.1"/>
</dbReference>
<dbReference type="Proteomes" id="UP000783871">
    <property type="component" value="Unassembled WGS sequence"/>
</dbReference>
<feature type="region of interest" description="Disordered" evidence="1">
    <location>
        <begin position="29"/>
        <end position="92"/>
    </location>
</feature>
<protein>
    <recommendedName>
        <fullName evidence="5">Serine/threonine protein kinase</fullName>
    </recommendedName>
</protein>
<evidence type="ECO:0000313" key="3">
    <source>
        <dbReference type="EMBL" id="NJP33657.1"/>
    </source>
</evidence>
<feature type="chain" id="PRO_5045342504" description="Serine/threonine protein kinase" evidence="2">
    <location>
        <begin position="28"/>
        <end position="251"/>
    </location>
</feature>
<keyword evidence="2" id="KW-0732">Signal</keyword>
<evidence type="ECO:0000313" key="4">
    <source>
        <dbReference type="Proteomes" id="UP000783871"/>
    </source>
</evidence>